<organism evidence="1 2">
    <name type="scientific">Plantactinospora soyae</name>
    <dbReference type="NCBI Taxonomy" id="1544732"/>
    <lineage>
        <taxon>Bacteria</taxon>
        <taxon>Bacillati</taxon>
        <taxon>Actinomycetota</taxon>
        <taxon>Actinomycetes</taxon>
        <taxon>Micromonosporales</taxon>
        <taxon>Micromonosporaceae</taxon>
        <taxon>Plantactinospora</taxon>
    </lineage>
</organism>
<evidence type="ECO:0000313" key="2">
    <source>
        <dbReference type="Proteomes" id="UP000649753"/>
    </source>
</evidence>
<sequence length="46" mass="4834">MVSAAGAVLTELKVPADDDGAAVLLVWANEHAGALRRRASRPWSCT</sequence>
<comment type="caution">
    <text evidence="1">The sequence shown here is derived from an EMBL/GenBank/DDBJ whole genome shotgun (WGS) entry which is preliminary data.</text>
</comment>
<dbReference type="EMBL" id="JADBEB010000001">
    <property type="protein sequence ID" value="MBE1491018.1"/>
    <property type="molecule type" value="Genomic_DNA"/>
</dbReference>
<name>A0A927MG12_9ACTN</name>
<protein>
    <submittedName>
        <fullName evidence="1">Uncharacterized protein</fullName>
    </submittedName>
</protein>
<gene>
    <name evidence="1" type="ORF">H4W31_006656</name>
</gene>
<accession>A0A927MG12</accession>
<proteinExistence type="predicted"/>
<reference evidence="1" key="1">
    <citation type="submission" date="2020-10" db="EMBL/GenBank/DDBJ databases">
        <title>Sequencing the genomes of 1000 actinobacteria strains.</title>
        <authorList>
            <person name="Klenk H.-P."/>
        </authorList>
    </citation>
    <scope>NUCLEOTIDE SEQUENCE</scope>
    <source>
        <strain evidence="1">DSM 46832</strain>
    </source>
</reference>
<dbReference type="AlphaFoldDB" id="A0A927MG12"/>
<keyword evidence="2" id="KW-1185">Reference proteome</keyword>
<dbReference type="Proteomes" id="UP000649753">
    <property type="component" value="Unassembled WGS sequence"/>
</dbReference>
<dbReference type="RefSeq" id="WP_192770181.1">
    <property type="nucleotide sequence ID" value="NZ_JADBEB010000001.1"/>
</dbReference>
<evidence type="ECO:0000313" key="1">
    <source>
        <dbReference type="EMBL" id="MBE1491018.1"/>
    </source>
</evidence>